<proteinExistence type="predicted"/>
<reference evidence="1" key="1">
    <citation type="submission" date="2021-05" db="EMBL/GenBank/DDBJ databases">
        <authorList>
            <person name="Alioto T."/>
            <person name="Alioto T."/>
            <person name="Gomez Garrido J."/>
        </authorList>
    </citation>
    <scope>NUCLEOTIDE SEQUENCE</scope>
</reference>
<organism evidence="1">
    <name type="scientific">Cacopsylla melanoneura</name>
    <dbReference type="NCBI Taxonomy" id="428564"/>
    <lineage>
        <taxon>Eukaryota</taxon>
        <taxon>Metazoa</taxon>
        <taxon>Ecdysozoa</taxon>
        <taxon>Arthropoda</taxon>
        <taxon>Hexapoda</taxon>
        <taxon>Insecta</taxon>
        <taxon>Pterygota</taxon>
        <taxon>Neoptera</taxon>
        <taxon>Paraneoptera</taxon>
        <taxon>Hemiptera</taxon>
        <taxon>Sternorrhyncha</taxon>
        <taxon>Psylloidea</taxon>
        <taxon>Psyllidae</taxon>
        <taxon>Psyllinae</taxon>
        <taxon>Cacopsylla</taxon>
    </lineage>
</organism>
<sequence>MGDLWDKGNECQVDLWDMGHECQVDLWYKDGGDLLAWEVLETPLEEKVSLEANHGVGVLEWVVQLLEDTWVDSCHECTQDSQNRCHSDSGTFHHSKHLPP</sequence>
<dbReference type="AlphaFoldDB" id="A0A8D8ZK19"/>
<name>A0A8D8ZK19_9HEMI</name>
<protein>
    <submittedName>
        <fullName evidence="1">Uncharacterized protein</fullName>
    </submittedName>
</protein>
<accession>A0A8D8ZK19</accession>
<evidence type="ECO:0000313" key="1">
    <source>
        <dbReference type="EMBL" id="CAG6749150.1"/>
    </source>
</evidence>
<dbReference type="EMBL" id="HBUF01522020">
    <property type="protein sequence ID" value="CAG6749150.1"/>
    <property type="molecule type" value="Transcribed_RNA"/>
</dbReference>